<feature type="compositionally biased region" description="Basic and acidic residues" evidence="1">
    <location>
        <begin position="21"/>
        <end position="33"/>
    </location>
</feature>
<gene>
    <name evidence="2" type="ORF">UU29_C0009G0041</name>
</gene>
<proteinExistence type="predicted"/>
<organism evidence="2 3">
    <name type="scientific">Candidatus Daviesbacteria bacterium GW2011_GWA2_40_9</name>
    <dbReference type="NCBI Taxonomy" id="1618424"/>
    <lineage>
        <taxon>Bacteria</taxon>
        <taxon>Candidatus Daviesiibacteriota</taxon>
    </lineage>
</organism>
<feature type="region of interest" description="Disordered" evidence="1">
    <location>
        <begin position="1"/>
        <end position="33"/>
    </location>
</feature>
<evidence type="ECO:0000313" key="2">
    <source>
        <dbReference type="EMBL" id="KKR82770.1"/>
    </source>
</evidence>
<sequence>MKDVLFELFPSPIHSGQNESESEHPLETEEDLGKMDEVRPLEKDKAVHDLSTGLLNHSLFLTQRFYAFLEKFYPSCPKCGKKMFPNFCGVYACSCSIATISVLDS</sequence>
<comment type="caution">
    <text evidence="2">The sequence shown here is derived from an EMBL/GenBank/DDBJ whole genome shotgun (WGS) entry which is preliminary data.</text>
</comment>
<reference evidence="2 3" key="1">
    <citation type="journal article" date="2015" name="Nature">
        <title>rRNA introns, odd ribosomes, and small enigmatic genomes across a large radiation of phyla.</title>
        <authorList>
            <person name="Brown C.T."/>
            <person name="Hug L.A."/>
            <person name="Thomas B.C."/>
            <person name="Sharon I."/>
            <person name="Castelle C.J."/>
            <person name="Singh A."/>
            <person name="Wilkins M.J."/>
            <person name="Williams K.H."/>
            <person name="Banfield J.F."/>
        </authorList>
    </citation>
    <scope>NUCLEOTIDE SEQUENCE [LARGE SCALE GENOMIC DNA]</scope>
</reference>
<evidence type="ECO:0000313" key="3">
    <source>
        <dbReference type="Proteomes" id="UP000034601"/>
    </source>
</evidence>
<name>A0A0G0WET3_9BACT</name>
<accession>A0A0G0WET3</accession>
<protein>
    <submittedName>
        <fullName evidence="2">Uncharacterized protein</fullName>
    </submittedName>
</protein>
<dbReference type="EMBL" id="LCAB01000009">
    <property type="protein sequence ID" value="KKR82770.1"/>
    <property type="molecule type" value="Genomic_DNA"/>
</dbReference>
<evidence type="ECO:0000256" key="1">
    <source>
        <dbReference type="SAM" id="MobiDB-lite"/>
    </source>
</evidence>
<dbReference type="Proteomes" id="UP000034601">
    <property type="component" value="Unassembled WGS sequence"/>
</dbReference>
<dbReference type="AlphaFoldDB" id="A0A0G0WET3"/>